<evidence type="ECO:0000256" key="4">
    <source>
        <dbReference type="ARBA" id="ARBA00022496"/>
    </source>
</evidence>
<evidence type="ECO:0000256" key="13">
    <source>
        <dbReference type="SAM" id="SignalP"/>
    </source>
</evidence>
<dbReference type="PROSITE" id="PS52016">
    <property type="entry name" value="TONB_DEPENDENT_REC_3"/>
    <property type="match status" value="1"/>
</dbReference>
<dbReference type="GO" id="GO:0006826">
    <property type="term" value="P:iron ion transport"/>
    <property type="evidence" value="ECO:0007669"/>
    <property type="project" value="UniProtKB-KW"/>
</dbReference>
<dbReference type="Pfam" id="PF00593">
    <property type="entry name" value="TonB_dep_Rec_b-barrel"/>
    <property type="match status" value="1"/>
</dbReference>
<keyword evidence="5 11" id="KW-0812">Transmembrane</keyword>
<accession>A0A7W4Z7N2</accession>
<dbReference type="PANTHER" id="PTHR32552:SF81">
    <property type="entry name" value="TONB-DEPENDENT OUTER MEMBRANE RECEPTOR"/>
    <property type="match status" value="1"/>
</dbReference>
<keyword evidence="13" id="KW-0732">Signal</keyword>
<dbReference type="InterPro" id="IPR012910">
    <property type="entry name" value="Plug_dom"/>
</dbReference>
<protein>
    <submittedName>
        <fullName evidence="16">Outer membrane receptor protein involved in Fe transport</fullName>
    </submittedName>
</protein>
<dbReference type="PANTHER" id="PTHR32552">
    <property type="entry name" value="FERRICHROME IRON RECEPTOR-RELATED"/>
    <property type="match status" value="1"/>
</dbReference>
<organism evidence="16 17">
    <name type="scientific">Litorivivens lipolytica</name>
    <dbReference type="NCBI Taxonomy" id="1524264"/>
    <lineage>
        <taxon>Bacteria</taxon>
        <taxon>Pseudomonadati</taxon>
        <taxon>Pseudomonadota</taxon>
        <taxon>Gammaproteobacteria</taxon>
        <taxon>Litorivivens</taxon>
    </lineage>
</organism>
<evidence type="ECO:0000256" key="1">
    <source>
        <dbReference type="ARBA" id="ARBA00004571"/>
    </source>
</evidence>
<keyword evidence="8 12" id="KW-0798">TonB box</keyword>
<evidence type="ECO:0000256" key="3">
    <source>
        <dbReference type="ARBA" id="ARBA00022452"/>
    </source>
</evidence>
<evidence type="ECO:0000256" key="9">
    <source>
        <dbReference type="ARBA" id="ARBA00023136"/>
    </source>
</evidence>
<gene>
    <name evidence="16" type="ORF">FHR99_002474</name>
</gene>
<keyword evidence="3 11" id="KW-1134">Transmembrane beta strand</keyword>
<comment type="subcellular location">
    <subcellularLocation>
        <location evidence="1 11">Cell outer membrane</location>
        <topology evidence="1 11">Multi-pass membrane protein</topology>
    </subcellularLocation>
</comment>
<evidence type="ECO:0000256" key="12">
    <source>
        <dbReference type="RuleBase" id="RU003357"/>
    </source>
</evidence>
<reference evidence="16 17" key="1">
    <citation type="submission" date="2020-08" db="EMBL/GenBank/DDBJ databases">
        <title>Genomic Encyclopedia of Type Strains, Phase III (KMG-III): the genomes of soil and plant-associated and newly described type strains.</title>
        <authorList>
            <person name="Whitman W."/>
        </authorList>
    </citation>
    <scope>NUCLEOTIDE SEQUENCE [LARGE SCALE GENOMIC DNA]</scope>
    <source>
        <strain evidence="16 17">CECT 8654</strain>
    </source>
</reference>
<dbReference type="Gene3D" id="2.40.170.20">
    <property type="entry name" value="TonB-dependent receptor, beta-barrel domain"/>
    <property type="match status" value="1"/>
</dbReference>
<keyword evidence="10 11" id="KW-0998">Cell outer membrane</keyword>
<sequence length="834" mass="91858">MKLIRISLSALCASLPALAVLTVPLMSAPAVAQLEEVVVTARRRAESLQDTPISVSAVSASQLEDAGITALSDIKNIVPNMQVAPTATKSQAIFVRGIGQRASTPELDPGVGQYLNGIFIARQDSQLLDAVDVASIQILRGPQGTLFGKNNTGGAMLITTQLPESDRWLGSTTVTVGSHGRKDFKGSVNIPLIEDRVGWRLSTSVRRLDGYFENIVDGSMFADEDRRAVSSRLVWDVSENVSLDLFSFWSAQDEKGQGNNCEVINADAAAATFFIPEEPDVYAERCRDQENLPDDRKVAINTDRNASLYRQKAQLHAINLQWNLPVFVMESITAYSKQYALGKQEDIDGTDITLVHNGERLAQRALDASGIFPEDEERYQLSQEVKFNGRLFDDRLDLTFGAFYSFEQIDAFPYPQIIGKNGLLGIPPTFLSSLAPGAAPPGIDLVAAAANNSVLPLLSASANLSYIENETRAVFIQGSYDLNEQLQLTLGMRYTEDDKQREIVLYNADFEAFGRREGLVHAQGGIYNPVPRQTFDNIDYELPIPFLDPVSTEEKLSFEQFSPAFTATYMASDAVLDALAMDSFMVYLTLSEGYKSGGLGLRGRRLNTFEPEIVENSEIGFKFDALDSRWRLNGAIYRMDYDQIQVQQAETGPGGPTDVILFLDNAGSAIVQGAELETTLALDKLLINASLGYTDAYYNEYTVFLADGSQFDRSNEPFAVVPKHTRALSIQYRLETPLGLVIPRLSYSYRSEIFVGLDAKADLYEGATLGGQELYNARVTWLPSDRWRVAAYVNNIKDSVYFGGGVALGDNLGTTTKAQLPPRHFGVEVAYQWE</sequence>
<dbReference type="AlphaFoldDB" id="A0A7W4Z7N2"/>
<proteinExistence type="inferred from homology"/>
<dbReference type="RefSeq" id="WP_183411000.1">
    <property type="nucleotide sequence ID" value="NZ_JACHWY010000003.1"/>
</dbReference>
<evidence type="ECO:0000256" key="10">
    <source>
        <dbReference type="ARBA" id="ARBA00023237"/>
    </source>
</evidence>
<feature type="domain" description="TonB-dependent receptor-like beta-barrel" evidence="14">
    <location>
        <begin position="313"/>
        <end position="796"/>
    </location>
</feature>
<evidence type="ECO:0000256" key="5">
    <source>
        <dbReference type="ARBA" id="ARBA00022692"/>
    </source>
</evidence>
<dbReference type="InterPro" id="IPR036942">
    <property type="entry name" value="Beta-barrel_TonB_sf"/>
</dbReference>
<keyword evidence="4" id="KW-0410">Iron transport</keyword>
<keyword evidence="9 11" id="KW-0472">Membrane</keyword>
<evidence type="ECO:0000259" key="14">
    <source>
        <dbReference type="Pfam" id="PF00593"/>
    </source>
</evidence>
<dbReference type="InterPro" id="IPR039426">
    <property type="entry name" value="TonB-dep_rcpt-like"/>
</dbReference>
<evidence type="ECO:0000256" key="8">
    <source>
        <dbReference type="ARBA" id="ARBA00023077"/>
    </source>
</evidence>
<comment type="caution">
    <text evidence="16">The sequence shown here is derived from an EMBL/GenBank/DDBJ whole genome shotgun (WGS) entry which is preliminary data.</text>
</comment>
<dbReference type="GO" id="GO:0009279">
    <property type="term" value="C:cell outer membrane"/>
    <property type="evidence" value="ECO:0007669"/>
    <property type="project" value="UniProtKB-SubCell"/>
</dbReference>
<keyword evidence="7" id="KW-0406">Ion transport</keyword>
<dbReference type="Proteomes" id="UP000537130">
    <property type="component" value="Unassembled WGS sequence"/>
</dbReference>
<evidence type="ECO:0000313" key="17">
    <source>
        <dbReference type="Proteomes" id="UP000537130"/>
    </source>
</evidence>
<evidence type="ECO:0000256" key="7">
    <source>
        <dbReference type="ARBA" id="ARBA00023065"/>
    </source>
</evidence>
<feature type="domain" description="TonB-dependent receptor plug" evidence="15">
    <location>
        <begin position="48"/>
        <end position="155"/>
    </location>
</feature>
<dbReference type="InterPro" id="IPR000531">
    <property type="entry name" value="Beta-barrel_TonB"/>
</dbReference>
<feature type="signal peptide" evidence="13">
    <location>
        <begin position="1"/>
        <end position="19"/>
    </location>
</feature>
<comment type="similarity">
    <text evidence="11 12">Belongs to the TonB-dependent receptor family.</text>
</comment>
<dbReference type="EMBL" id="JACHWY010000003">
    <property type="protein sequence ID" value="MBB3048200.1"/>
    <property type="molecule type" value="Genomic_DNA"/>
</dbReference>
<dbReference type="SUPFAM" id="SSF56935">
    <property type="entry name" value="Porins"/>
    <property type="match status" value="1"/>
</dbReference>
<evidence type="ECO:0000313" key="16">
    <source>
        <dbReference type="EMBL" id="MBB3048200.1"/>
    </source>
</evidence>
<evidence type="ECO:0000256" key="6">
    <source>
        <dbReference type="ARBA" id="ARBA00023004"/>
    </source>
</evidence>
<keyword evidence="6" id="KW-0408">Iron</keyword>
<evidence type="ECO:0000256" key="2">
    <source>
        <dbReference type="ARBA" id="ARBA00022448"/>
    </source>
</evidence>
<evidence type="ECO:0000256" key="11">
    <source>
        <dbReference type="PROSITE-ProRule" id="PRU01360"/>
    </source>
</evidence>
<evidence type="ECO:0000259" key="15">
    <source>
        <dbReference type="Pfam" id="PF07715"/>
    </source>
</evidence>
<keyword evidence="17" id="KW-1185">Reference proteome</keyword>
<name>A0A7W4Z7N2_9GAMM</name>
<keyword evidence="16" id="KW-0675">Receptor</keyword>
<dbReference type="Pfam" id="PF07715">
    <property type="entry name" value="Plug"/>
    <property type="match status" value="1"/>
</dbReference>
<feature type="chain" id="PRO_5031121614" evidence="13">
    <location>
        <begin position="20"/>
        <end position="834"/>
    </location>
</feature>
<keyword evidence="2 11" id="KW-0813">Transport</keyword>